<reference evidence="3" key="1">
    <citation type="submission" date="2020-12" db="EMBL/GenBank/DDBJ databases">
        <title>Genome public.</title>
        <authorList>
            <person name="Sun Q."/>
        </authorList>
    </citation>
    <scope>NUCLEOTIDE SEQUENCE</scope>
    <source>
        <strain evidence="3">CCM 8863</strain>
    </source>
</reference>
<evidence type="ECO:0000259" key="1">
    <source>
        <dbReference type="Pfam" id="PF03551"/>
    </source>
</evidence>
<proteinExistence type="predicted"/>
<feature type="domain" description="Transcription regulator PadR N-terminal" evidence="1">
    <location>
        <begin position="7"/>
        <end position="81"/>
    </location>
</feature>
<dbReference type="InterPro" id="IPR005149">
    <property type="entry name" value="Tscrpt_reg_PadR_N"/>
</dbReference>
<feature type="domain" description="Transcription regulator PadR C-terminal" evidence="2">
    <location>
        <begin position="94"/>
        <end position="167"/>
    </location>
</feature>
<dbReference type="PANTHER" id="PTHR43252">
    <property type="entry name" value="TRANSCRIPTIONAL REGULATOR YQJI"/>
    <property type="match status" value="1"/>
</dbReference>
<sequence>MSIKFALLGLLDDEPCGAGKLRQRFEDRTQGIWPMNIGQVYQTIQRLDRDGLIEKTGTDTTSTRPADIYTTTEAGRAALEQWWNEPTLRPRNDRDDLVIKIAVATVIRGVNSRELIQRQREATMRELREITLTKASIPPARTAQRLLLERRIFDLEAEARWLDHIETLADPEGPRS</sequence>
<dbReference type="InterPro" id="IPR036388">
    <property type="entry name" value="WH-like_DNA-bd_sf"/>
</dbReference>
<accession>A0A934I9L5</accession>
<gene>
    <name evidence="3" type="ORF">JDV75_08625</name>
</gene>
<dbReference type="Gene3D" id="1.10.10.10">
    <property type="entry name" value="Winged helix-like DNA-binding domain superfamily/Winged helix DNA-binding domain"/>
    <property type="match status" value="1"/>
</dbReference>
<dbReference type="AlphaFoldDB" id="A0A934I9L5"/>
<evidence type="ECO:0000313" key="3">
    <source>
        <dbReference type="EMBL" id="MBI8989823.1"/>
    </source>
</evidence>
<dbReference type="RefSeq" id="WP_198738852.1">
    <property type="nucleotide sequence ID" value="NZ_JAEIOS010000013.1"/>
</dbReference>
<dbReference type="Pfam" id="PF10400">
    <property type="entry name" value="Vir_act_alpha_C"/>
    <property type="match status" value="1"/>
</dbReference>
<evidence type="ECO:0000259" key="2">
    <source>
        <dbReference type="Pfam" id="PF10400"/>
    </source>
</evidence>
<comment type="caution">
    <text evidence="3">The sequence shown here is derived from an EMBL/GenBank/DDBJ whole genome shotgun (WGS) entry which is preliminary data.</text>
</comment>
<organism evidence="3 4">
    <name type="scientific">Corynebacterium meridianum</name>
    <dbReference type="NCBI Taxonomy" id="2765363"/>
    <lineage>
        <taxon>Bacteria</taxon>
        <taxon>Bacillati</taxon>
        <taxon>Actinomycetota</taxon>
        <taxon>Actinomycetes</taxon>
        <taxon>Mycobacteriales</taxon>
        <taxon>Corynebacteriaceae</taxon>
        <taxon>Corynebacterium</taxon>
    </lineage>
</organism>
<dbReference type="Proteomes" id="UP000645966">
    <property type="component" value="Unassembled WGS sequence"/>
</dbReference>
<dbReference type="EMBL" id="JAEIOS010000013">
    <property type="protein sequence ID" value="MBI8989823.1"/>
    <property type="molecule type" value="Genomic_DNA"/>
</dbReference>
<dbReference type="InterPro" id="IPR036390">
    <property type="entry name" value="WH_DNA-bd_sf"/>
</dbReference>
<dbReference type="PANTHER" id="PTHR43252:SF2">
    <property type="entry name" value="TRANSCRIPTION REGULATOR, PADR-LIKE FAMILY"/>
    <property type="match status" value="1"/>
</dbReference>
<dbReference type="Pfam" id="PF03551">
    <property type="entry name" value="PadR"/>
    <property type="match status" value="1"/>
</dbReference>
<dbReference type="SUPFAM" id="SSF46785">
    <property type="entry name" value="Winged helix' DNA-binding domain"/>
    <property type="match status" value="1"/>
</dbReference>
<protein>
    <submittedName>
        <fullName evidence="3">PadR family transcriptional regulator</fullName>
    </submittedName>
</protein>
<keyword evidence="4" id="KW-1185">Reference proteome</keyword>
<name>A0A934I9L5_9CORY</name>
<evidence type="ECO:0000313" key="4">
    <source>
        <dbReference type="Proteomes" id="UP000645966"/>
    </source>
</evidence>
<dbReference type="InterPro" id="IPR018309">
    <property type="entry name" value="Tscrpt_reg_PadR_C"/>
</dbReference>